<dbReference type="NCBIfam" id="TIGR00247">
    <property type="entry name" value="endolytic transglycosylase MltG"/>
    <property type="match status" value="1"/>
</dbReference>
<comment type="catalytic activity">
    <reaction evidence="7">
        <text>a peptidoglycan chain = a peptidoglycan chain with N-acetyl-1,6-anhydromuramyl-[peptide] at the reducing end + a peptidoglycan chain with N-acetylglucosamine at the non-reducing end.</text>
        <dbReference type="EC" id="4.2.2.29"/>
    </reaction>
</comment>
<dbReference type="Gene3D" id="3.30.160.60">
    <property type="entry name" value="Classic Zinc Finger"/>
    <property type="match status" value="1"/>
</dbReference>
<comment type="function">
    <text evidence="7">Functions as a peptidoglycan terminase that cleaves nascent peptidoglycan strands endolytically to terminate their elongation.</text>
</comment>
<dbReference type="Pfam" id="PF02618">
    <property type="entry name" value="YceG"/>
    <property type="match status" value="1"/>
</dbReference>
<dbReference type="EC" id="4.2.2.29" evidence="7"/>
<dbReference type="Proteomes" id="UP001549047">
    <property type="component" value="Unassembled WGS sequence"/>
</dbReference>
<keyword evidence="5 7" id="KW-0456">Lyase</keyword>
<comment type="similarity">
    <text evidence="7">Belongs to the transglycosylase MltG family.</text>
</comment>
<evidence type="ECO:0000256" key="7">
    <source>
        <dbReference type="HAMAP-Rule" id="MF_02065"/>
    </source>
</evidence>
<evidence type="ECO:0000256" key="5">
    <source>
        <dbReference type="ARBA" id="ARBA00023239"/>
    </source>
</evidence>
<evidence type="ECO:0000256" key="1">
    <source>
        <dbReference type="ARBA" id="ARBA00022475"/>
    </source>
</evidence>
<dbReference type="Gene3D" id="3.30.1490.480">
    <property type="entry name" value="Endolytic murein transglycosylase"/>
    <property type="match status" value="1"/>
</dbReference>
<feature type="site" description="Important for catalytic activity" evidence="7">
    <location>
        <position position="413"/>
    </location>
</feature>
<feature type="region of interest" description="Disordered" evidence="8">
    <location>
        <begin position="142"/>
        <end position="174"/>
    </location>
</feature>
<evidence type="ECO:0000313" key="10">
    <source>
        <dbReference type="Proteomes" id="UP001549047"/>
    </source>
</evidence>
<feature type="compositionally biased region" description="Basic and acidic residues" evidence="8">
    <location>
        <begin position="1"/>
        <end position="43"/>
    </location>
</feature>
<dbReference type="CDD" id="cd08010">
    <property type="entry name" value="MltG_like"/>
    <property type="match status" value="1"/>
</dbReference>
<dbReference type="InterPro" id="IPR003770">
    <property type="entry name" value="MLTG-like"/>
</dbReference>
<accession>A0ABV2IZA8</accession>
<protein>
    <recommendedName>
        <fullName evidence="7">Endolytic murein transglycosylase</fullName>
        <ecNumber evidence="7">4.2.2.29</ecNumber>
    </recommendedName>
    <alternativeName>
        <fullName evidence="7">Peptidoglycan lytic transglycosylase</fullName>
    </alternativeName>
    <alternativeName>
        <fullName evidence="7">Peptidoglycan polymerization terminase</fullName>
    </alternativeName>
</protein>
<comment type="subcellular location">
    <subcellularLocation>
        <location evidence="7">Cell inner membrane</location>
        <topology evidence="7">Single-pass membrane protein</topology>
    </subcellularLocation>
</comment>
<proteinExistence type="inferred from homology"/>
<name>A0ABV2IZA8_9HYPH</name>
<dbReference type="PANTHER" id="PTHR30518">
    <property type="entry name" value="ENDOLYTIC MUREIN TRANSGLYCOSYLASE"/>
    <property type="match status" value="1"/>
</dbReference>
<keyword evidence="2 7" id="KW-0812">Transmembrane</keyword>
<sequence>MNDIDPRSERPVSERPEIERPETERKPGDEQRPTHPVDPHPDADTAAAEAATPATPEPVKAEPVEPALHVPETPAAIPSPVSINPAELGPIAPTPVAQAAVASEVPGHTASSGHAEEPAVPPVESVSPVQRDVMEVAGQVPAQGAAEPLSQPELEASTQRAPLHAAPHPAPPPSQGPIIIPVSAKEALRPTPVPAPPPKLKKSRGSRSQVVVFLNFLMTVLVFLTIALAGAIYYGLSTFSEQGPSTVNSNFIVKPGWGLGDISRGLEASNLISDARVFQYVTKSFLRDRTLKAGEYEIKAGASMKEIVELMESGKSILYSVTLPEGLTVQQIFDRLRADTVLEGDLPAKMPDEGTLRPDTYKFTRGAKRAEIVAQMKAAQSKLVDDIWARRSPELFLKTKEQFVTLASIVEKETGKADERTLVASVFLNRLEKKMRLQSDPTIIYGIFGGAGKPSDRPIYQSDLKKMTPYNTYVIDGLPPGPICNPGRAALEAVANPSKTSNLYFVADGTGGHVFAATLEEHNANVKKWRQVEDQQTSPTGTDAGATAPAAAPQQ</sequence>
<dbReference type="PANTHER" id="PTHR30518:SF2">
    <property type="entry name" value="ENDOLYTIC MUREIN TRANSGLYCOSYLASE"/>
    <property type="match status" value="1"/>
</dbReference>
<evidence type="ECO:0000256" key="8">
    <source>
        <dbReference type="SAM" id="MobiDB-lite"/>
    </source>
</evidence>
<comment type="caution">
    <text evidence="9">The sequence shown here is derived from an EMBL/GenBank/DDBJ whole genome shotgun (WGS) entry which is preliminary data.</text>
</comment>
<keyword evidence="7" id="KW-0997">Cell inner membrane</keyword>
<feature type="region of interest" description="Disordered" evidence="8">
    <location>
        <begin position="530"/>
        <end position="555"/>
    </location>
</feature>
<feature type="region of interest" description="Disordered" evidence="8">
    <location>
        <begin position="1"/>
        <end position="125"/>
    </location>
</feature>
<feature type="compositionally biased region" description="Low complexity" evidence="8">
    <location>
        <begin position="44"/>
        <end position="58"/>
    </location>
</feature>
<dbReference type="HAMAP" id="MF_02065">
    <property type="entry name" value="MltG"/>
    <property type="match status" value="1"/>
</dbReference>
<keyword evidence="10" id="KW-1185">Reference proteome</keyword>
<keyword evidence="1 7" id="KW-1003">Cell membrane</keyword>
<organism evidence="9 10">
    <name type="scientific">Rhizobium aquaticum</name>
    <dbReference type="NCBI Taxonomy" id="1549636"/>
    <lineage>
        <taxon>Bacteria</taxon>
        <taxon>Pseudomonadati</taxon>
        <taxon>Pseudomonadota</taxon>
        <taxon>Alphaproteobacteria</taxon>
        <taxon>Hyphomicrobiales</taxon>
        <taxon>Rhizobiaceae</taxon>
        <taxon>Rhizobium/Agrobacterium group</taxon>
        <taxon>Rhizobium</taxon>
    </lineage>
</organism>
<keyword evidence="4 7" id="KW-0472">Membrane</keyword>
<keyword evidence="6 7" id="KW-0961">Cell wall biogenesis/degradation</keyword>
<evidence type="ECO:0000313" key="9">
    <source>
        <dbReference type="EMBL" id="MET3613100.1"/>
    </source>
</evidence>
<evidence type="ECO:0000256" key="6">
    <source>
        <dbReference type="ARBA" id="ARBA00023316"/>
    </source>
</evidence>
<evidence type="ECO:0000256" key="2">
    <source>
        <dbReference type="ARBA" id="ARBA00022692"/>
    </source>
</evidence>
<evidence type="ECO:0000256" key="3">
    <source>
        <dbReference type="ARBA" id="ARBA00022989"/>
    </source>
</evidence>
<gene>
    <name evidence="7" type="primary">mltG</name>
    <name evidence="9" type="ORF">ABID16_001405</name>
</gene>
<evidence type="ECO:0000256" key="4">
    <source>
        <dbReference type="ARBA" id="ARBA00023136"/>
    </source>
</evidence>
<feature type="transmembrane region" description="Helical" evidence="7">
    <location>
        <begin position="210"/>
        <end position="236"/>
    </location>
</feature>
<reference evidence="9 10" key="1">
    <citation type="submission" date="2024-06" db="EMBL/GenBank/DDBJ databases">
        <title>Genomic Encyclopedia of Type Strains, Phase IV (KMG-IV): sequencing the most valuable type-strain genomes for metagenomic binning, comparative biology and taxonomic classification.</title>
        <authorList>
            <person name="Goeker M."/>
        </authorList>
    </citation>
    <scope>NUCLEOTIDE SEQUENCE [LARGE SCALE GENOMIC DNA]</scope>
    <source>
        <strain evidence="9 10">DSM 29780</strain>
    </source>
</reference>
<dbReference type="EMBL" id="JBEPMB010000001">
    <property type="protein sequence ID" value="MET3613100.1"/>
    <property type="molecule type" value="Genomic_DNA"/>
</dbReference>
<keyword evidence="3 7" id="KW-1133">Transmembrane helix</keyword>
<feature type="compositionally biased region" description="Low complexity" evidence="8">
    <location>
        <begin position="539"/>
        <end position="555"/>
    </location>
</feature>